<dbReference type="Pfam" id="PF20684">
    <property type="entry name" value="Fung_rhodopsin"/>
    <property type="match status" value="1"/>
</dbReference>
<dbReference type="GeneID" id="13289004"/>
<feature type="transmembrane region" description="Helical" evidence="1">
    <location>
        <begin position="167"/>
        <end position="191"/>
    </location>
</feature>
<gene>
    <name evidence="3" type="ORF">LEMA_P084490.1</name>
</gene>
<dbReference type="eggNOG" id="ENOG502S3DG">
    <property type="taxonomic scope" value="Eukaryota"/>
</dbReference>
<accession>E5A6G5</accession>
<dbReference type="RefSeq" id="XP_003842689.1">
    <property type="nucleotide sequence ID" value="XM_003842641.1"/>
</dbReference>
<dbReference type="VEuPathDB" id="FungiDB:LEMA_P084490.1"/>
<name>E5A6G5_LEPMJ</name>
<dbReference type="InterPro" id="IPR049326">
    <property type="entry name" value="Rhodopsin_dom_fungi"/>
</dbReference>
<evidence type="ECO:0000313" key="3">
    <source>
        <dbReference type="EMBL" id="CBX99210.1"/>
    </source>
</evidence>
<protein>
    <recommendedName>
        <fullName evidence="2">Rhodopsin domain-containing protein</fullName>
    </recommendedName>
</protein>
<feature type="transmembrane region" description="Helical" evidence="1">
    <location>
        <begin position="94"/>
        <end position="115"/>
    </location>
</feature>
<dbReference type="OMA" id="QMAVPRK"/>
<dbReference type="Proteomes" id="UP000002668">
    <property type="component" value="Genome"/>
</dbReference>
<keyword evidence="1" id="KW-0472">Membrane</keyword>
<dbReference type="PANTHER" id="PTHR38794:SF1">
    <property type="entry name" value="INTEGRAL MEMBRANE PROTEIN"/>
    <property type="match status" value="1"/>
</dbReference>
<dbReference type="EMBL" id="FP929135">
    <property type="protein sequence ID" value="CBX99210.1"/>
    <property type="molecule type" value="Genomic_DNA"/>
</dbReference>
<dbReference type="InParanoid" id="E5A6G5"/>
<dbReference type="PANTHER" id="PTHR38794">
    <property type="entry name" value="INTEGRAL MEMBRANE PROTEIN"/>
    <property type="match status" value="1"/>
</dbReference>
<keyword evidence="1" id="KW-0812">Transmembrane</keyword>
<feature type="transmembrane region" description="Helical" evidence="1">
    <location>
        <begin position="49"/>
        <end position="74"/>
    </location>
</feature>
<keyword evidence="4" id="KW-1185">Reference proteome</keyword>
<proteinExistence type="predicted"/>
<feature type="transmembrane region" description="Helical" evidence="1">
    <location>
        <begin position="203"/>
        <end position="226"/>
    </location>
</feature>
<sequence length="341" mass="38020">MVDQVVLSDSNRTPVVQILTWLSLVISVLAFLTHASIKLYIFRRLKIESWLVLCSLILCIAQSIAVTLQCQHGFGKPMSTLRNEDVQANLKSDYAATILFFWSLGCSKLAIVSFIHYLTVSETHRKINFGVGALAATWTLCSSIVAACQCRLPDPWNRARGHCIDRIFWWNVLSILNMTTDAAIVLLELGITAKLQTTRRRKAGIMSLFACRLVVVVAAAIQLMIFRKESSNATLKDDLTLGYWRSTICNQIVQCLAVLTTSLPYTKLFLEGFDTGFLGVNDLRRQGLHTSRNKSREYHLMEVSRSTPGQAINASKSWAIGTASAEAQSPKEHRISVVEPL</sequence>
<dbReference type="HOGENOM" id="CLU_036632_5_0_1"/>
<dbReference type="AlphaFoldDB" id="E5A6G5"/>
<evidence type="ECO:0000256" key="1">
    <source>
        <dbReference type="SAM" id="Phobius"/>
    </source>
</evidence>
<feature type="transmembrane region" description="Helical" evidence="1">
    <location>
        <begin position="127"/>
        <end position="147"/>
    </location>
</feature>
<feature type="domain" description="Rhodopsin" evidence="2">
    <location>
        <begin position="38"/>
        <end position="270"/>
    </location>
</feature>
<feature type="transmembrane region" description="Helical" evidence="1">
    <location>
        <begin position="18"/>
        <end position="37"/>
    </location>
</feature>
<evidence type="ECO:0000313" key="4">
    <source>
        <dbReference type="Proteomes" id="UP000002668"/>
    </source>
</evidence>
<evidence type="ECO:0000259" key="2">
    <source>
        <dbReference type="Pfam" id="PF20684"/>
    </source>
</evidence>
<organism evidence="3 4">
    <name type="scientific">Leptosphaeria maculans (strain JN3 / isolate v23.1.3 / race Av1-4-5-6-7-8)</name>
    <name type="common">Blackleg fungus</name>
    <name type="synonym">Phoma lingam</name>
    <dbReference type="NCBI Taxonomy" id="985895"/>
    <lineage>
        <taxon>Eukaryota</taxon>
        <taxon>Fungi</taxon>
        <taxon>Dikarya</taxon>
        <taxon>Ascomycota</taxon>
        <taxon>Pezizomycotina</taxon>
        <taxon>Dothideomycetes</taxon>
        <taxon>Pleosporomycetidae</taxon>
        <taxon>Pleosporales</taxon>
        <taxon>Pleosporineae</taxon>
        <taxon>Leptosphaeriaceae</taxon>
        <taxon>Plenodomus</taxon>
        <taxon>Plenodomus lingam/Leptosphaeria maculans species complex</taxon>
    </lineage>
</organism>
<keyword evidence="1" id="KW-1133">Transmembrane helix</keyword>
<reference evidence="4" key="1">
    <citation type="journal article" date="2011" name="Nat. Commun.">
        <title>Effector diversification within compartments of the Leptosphaeria maculans genome affected by Repeat-Induced Point mutations.</title>
        <authorList>
            <person name="Rouxel T."/>
            <person name="Grandaubert J."/>
            <person name="Hane J.K."/>
            <person name="Hoede C."/>
            <person name="van de Wouw A.P."/>
            <person name="Couloux A."/>
            <person name="Dominguez V."/>
            <person name="Anthouard V."/>
            <person name="Bally P."/>
            <person name="Bourras S."/>
            <person name="Cozijnsen A.J."/>
            <person name="Ciuffetti L.M."/>
            <person name="Degrave A."/>
            <person name="Dilmaghani A."/>
            <person name="Duret L."/>
            <person name="Fudal I."/>
            <person name="Goodwin S.B."/>
            <person name="Gout L."/>
            <person name="Glaser N."/>
            <person name="Linglin J."/>
            <person name="Kema G.H.J."/>
            <person name="Lapalu N."/>
            <person name="Lawrence C.B."/>
            <person name="May K."/>
            <person name="Meyer M."/>
            <person name="Ollivier B."/>
            <person name="Poulain J."/>
            <person name="Schoch C.L."/>
            <person name="Simon A."/>
            <person name="Spatafora J.W."/>
            <person name="Stachowiak A."/>
            <person name="Turgeon B.G."/>
            <person name="Tyler B.M."/>
            <person name="Vincent D."/>
            <person name="Weissenbach J."/>
            <person name="Amselem J."/>
            <person name="Quesneville H."/>
            <person name="Oliver R.P."/>
            <person name="Wincker P."/>
            <person name="Balesdent M.-H."/>
            <person name="Howlett B.J."/>
        </authorList>
    </citation>
    <scope>NUCLEOTIDE SEQUENCE [LARGE SCALE GENOMIC DNA]</scope>
    <source>
        <strain evidence="4">JN3 / isolate v23.1.3 / race Av1-4-5-6-7-8</strain>
    </source>
</reference>
<dbReference type="OrthoDB" id="3918601at2759"/>